<evidence type="ECO:0000256" key="6">
    <source>
        <dbReference type="ARBA" id="ARBA00023136"/>
    </source>
</evidence>
<feature type="transmembrane region" description="Helical" evidence="8">
    <location>
        <begin position="442"/>
        <end position="461"/>
    </location>
</feature>
<feature type="region of interest" description="Disordered" evidence="7">
    <location>
        <begin position="42"/>
        <end position="62"/>
    </location>
</feature>
<comment type="caution">
    <text evidence="10">The sequence shown here is derived from an EMBL/GenBank/DDBJ whole genome shotgun (WGS) entry which is preliminary data.</text>
</comment>
<keyword evidence="4 8" id="KW-0812">Transmembrane</keyword>
<reference evidence="11" key="1">
    <citation type="journal article" date="2019" name="Int. J. Syst. Evol. Microbiol.">
        <title>The Global Catalogue of Microorganisms (GCM) 10K type strain sequencing project: providing services to taxonomists for standard genome sequencing and annotation.</title>
        <authorList>
            <consortium name="The Broad Institute Genomics Platform"/>
            <consortium name="The Broad Institute Genome Sequencing Center for Infectious Disease"/>
            <person name="Wu L."/>
            <person name="Ma J."/>
        </authorList>
    </citation>
    <scope>NUCLEOTIDE SEQUENCE [LARGE SCALE GENOMIC DNA]</scope>
    <source>
        <strain evidence="11">CCUG 56401</strain>
    </source>
</reference>
<evidence type="ECO:0000256" key="3">
    <source>
        <dbReference type="ARBA" id="ARBA00022475"/>
    </source>
</evidence>
<keyword evidence="3" id="KW-1003">Cell membrane</keyword>
<accession>A0ABW3FSY2</accession>
<evidence type="ECO:0000256" key="4">
    <source>
        <dbReference type="ARBA" id="ARBA00022692"/>
    </source>
</evidence>
<keyword evidence="6 8" id="KW-0472">Membrane</keyword>
<proteinExistence type="inferred from homology"/>
<dbReference type="RefSeq" id="WP_263252835.1">
    <property type="nucleotide sequence ID" value="NZ_BAABLT010000001.1"/>
</dbReference>
<evidence type="ECO:0000256" key="2">
    <source>
        <dbReference type="ARBA" id="ARBA00006162"/>
    </source>
</evidence>
<feature type="transmembrane region" description="Helical" evidence="8">
    <location>
        <begin position="262"/>
        <end position="280"/>
    </location>
</feature>
<feature type="transmembrane region" description="Helical" evidence="8">
    <location>
        <begin position="349"/>
        <end position="366"/>
    </location>
</feature>
<dbReference type="InterPro" id="IPR024962">
    <property type="entry name" value="YukD-like"/>
</dbReference>
<comment type="subcellular location">
    <subcellularLocation>
        <location evidence="1">Cell membrane</location>
        <topology evidence="1">Multi-pass membrane protein</topology>
    </subcellularLocation>
</comment>
<feature type="transmembrane region" description="Helical" evidence="8">
    <location>
        <begin position="237"/>
        <end position="256"/>
    </location>
</feature>
<feature type="transmembrane region" description="Helical" evidence="8">
    <location>
        <begin position="173"/>
        <end position="193"/>
    </location>
</feature>
<comment type="similarity">
    <text evidence="2">Belongs to the EccD/Snm4 family.</text>
</comment>
<dbReference type="Pfam" id="PF08817">
    <property type="entry name" value="YukD"/>
    <property type="match status" value="1"/>
</dbReference>
<dbReference type="InterPro" id="IPR044049">
    <property type="entry name" value="EccD_transm"/>
</dbReference>
<name>A0ABW3FSY2_9PSEU</name>
<dbReference type="NCBIfam" id="TIGR03920">
    <property type="entry name" value="T7SS_EccD"/>
    <property type="match status" value="1"/>
</dbReference>
<feature type="transmembrane region" description="Helical" evidence="8">
    <location>
        <begin position="147"/>
        <end position="166"/>
    </location>
</feature>
<evidence type="ECO:0000313" key="11">
    <source>
        <dbReference type="Proteomes" id="UP001597018"/>
    </source>
</evidence>
<dbReference type="Gene3D" id="3.10.20.90">
    <property type="entry name" value="Phosphatidylinositol 3-kinase Catalytic Subunit, Chain A, domain 1"/>
    <property type="match status" value="1"/>
</dbReference>
<evidence type="ECO:0000256" key="5">
    <source>
        <dbReference type="ARBA" id="ARBA00022989"/>
    </source>
</evidence>
<keyword evidence="11" id="KW-1185">Reference proteome</keyword>
<evidence type="ECO:0000259" key="9">
    <source>
        <dbReference type="Pfam" id="PF19053"/>
    </source>
</evidence>
<feature type="transmembrane region" description="Helical" evidence="8">
    <location>
        <begin position="403"/>
        <end position="421"/>
    </location>
</feature>
<evidence type="ECO:0000256" key="8">
    <source>
        <dbReference type="SAM" id="Phobius"/>
    </source>
</evidence>
<organism evidence="10 11">
    <name type="scientific">Saccharopolyspora rosea</name>
    <dbReference type="NCBI Taxonomy" id="524884"/>
    <lineage>
        <taxon>Bacteria</taxon>
        <taxon>Bacillati</taxon>
        <taxon>Actinomycetota</taxon>
        <taxon>Actinomycetes</taxon>
        <taxon>Pseudonocardiales</taxon>
        <taxon>Pseudonocardiaceae</taxon>
        <taxon>Saccharopolyspora</taxon>
    </lineage>
</organism>
<dbReference type="InterPro" id="IPR006707">
    <property type="entry name" value="T7SS_EccD"/>
</dbReference>
<feature type="transmembrane region" description="Helical" evidence="8">
    <location>
        <begin position="121"/>
        <end position="141"/>
    </location>
</feature>
<keyword evidence="5 8" id="KW-1133">Transmembrane helix</keyword>
<dbReference type="Proteomes" id="UP001597018">
    <property type="component" value="Unassembled WGS sequence"/>
</dbReference>
<dbReference type="PIRSF" id="PIRSF017804">
    <property type="entry name" value="Secretion_EccD1"/>
    <property type="match status" value="1"/>
</dbReference>
<dbReference type="EMBL" id="JBHTIW010000003">
    <property type="protein sequence ID" value="MFD0919392.1"/>
    <property type="molecule type" value="Genomic_DNA"/>
</dbReference>
<evidence type="ECO:0000256" key="1">
    <source>
        <dbReference type="ARBA" id="ARBA00004651"/>
    </source>
</evidence>
<gene>
    <name evidence="10" type="primary">eccD</name>
    <name evidence="10" type="ORF">ACFQ16_06535</name>
</gene>
<feature type="transmembrane region" description="Helical" evidence="8">
    <location>
        <begin position="324"/>
        <end position="343"/>
    </location>
</feature>
<feature type="domain" description="EccD-like transmembrane" evidence="9">
    <location>
        <begin position="121"/>
        <end position="464"/>
    </location>
</feature>
<sequence>MTTAGVPQLCRITVFGPDGRADLAVPVTTRVADLVPVLLSHTRQDSRPGGEPGSWVLQRLGGQPFDPSGTPETLDWLEGEQLHLRPADDPLPELDFDDLADGIASTVEQRGDRWRPELGHALFRVLSAAVLAVVALILLGAGPTPLHAGFALGLGVAFIGASTPVARKLGDVVLAWMSGLAGCAFAGIAGLVAADGVPDAAAPTLPGILVGAACAGGAGVVVLVLRHLAAREIPAPPFLTVVSVAVAVLLGGWLGAGFGLRPGQAAGVLAAVAVGVVIFVPKVTIRAAYLNGPQLPRNAEDLQQDVDPAPAGDVESRTTRADRFLSVALVGSAVVLTAAFPLVLAEPGWIGWAMVTLLSCSILLRARGFLGAWQRISLSVSGTAGLALVALFWAWAFPPGWRSVLLVGLLVVLFALVKAAVRPAHRRLRPIWGHLANVFDTVTALAIIPLLLQLLGLYAWARGLAG</sequence>
<feature type="transmembrane region" description="Helical" evidence="8">
    <location>
        <begin position="378"/>
        <end position="397"/>
    </location>
</feature>
<dbReference type="Pfam" id="PF19053">
    <property type="entry name" value="EccD"/>
    <property type="match status" value="1"/>
</dbReference>
<feature type="transmembrane region" description="Helical" evidence="8">
    <location>
        <begin position="205"/>
        <end position="225"/>
    </location>
</feature>
<evidence type="ECO:0000313" key="10">
    <source>
        <dbReference type="EMBL" id="MFD0919392.1"/>
    </source>
</evidence>
<evidence type="ECO:0000256" key="7">
    <source>
        <dbReference type="SAM" id="MobiDB-lite"/>
    </source>
</evidence>
<protein>
    <submittedName>
        <fullName evidence="10">Type VII secretion integral membrane protein EccD</fullName>
    </submittedName>
</protein>